<keyword evidence="1 5" id="KW-0328">Glycosyltransferase</keyword>
<feature type="binding site" evidence="5">
    <location>
        <position position="324"/>
    </location>
    <ligand>
        <name>5-phospho-alpha-D-ribose 1-diphosphate</name>
        <dbReference type="ChEBI" id="CHEBI:58017"/>
    </ligand>
</feature>
<comment type="function">
    <text evidence="5">Catalyzes the transfer of the phosphoribosyl group of 5-phosphorylribose-1-pyrophosphate (PRPP) to anthranilate to yield N-(5'-phosphoribosyl)-anthranilate (PRA).</text>
</comment>
<comment type="caution">
    <text evidence="10">The sequence shown here is derived from an EMBL/GenBank/DDBJ whole genome shotgun (WGS) entry which is preliminary data.</text>
</comment>
<feature type="domain" description="Glutamine amidotransferase" evidence="6">
    <location>
        <begin position="4"/>
        <end position="184"/>
    </location>
</feature>
<dbReference type="GO" id="GO:0004048">
    <property type="term" value="F:anthranilate phosphoribosyltransferase activity"/>
    <property type="evidence" value="ECO:0007669"/>
    <property type="project" value="UniProtKB-UniRule"/>
</dbReference>
<comment type="pathway">
    <text evidence="5">Amino-acid biosynthesis; L-tryptophan biosynthesis; L-tryptophan from chorismate: step 2/5.</text>
</comment>
<dbReference type="InterPro" id="IPR006221">
    <property type="entry name" value="TrpG/PapA_dom"/>
</dbReference>
<dbReference type="InterPro" id="IPR036320">
    <property type="entry name" value="Glycosyl_Trfase_fam3_N_dom_sf"/>
</dbReference>
<feature type="binding site" evidence="5">
    <location>
        <position position="370"/>
    </location>
    <ligand>
        <name>anthranilate</name>
        <dbReference type="ChEBI" id="CHEBI:16567"/>
        <label>2</label>
    </ligand>
</feature>
<evidence type="ECO:0000259" key="6">
    <source>
        <dbReference type="Pfam" id="PF00117"/>
    </source>
</evidence>
<proteinExistence type="inferred from homology"/>
<evidence type="ECO:0000256" key="3">
    <source>
        <dbReference type="ARBA" id="ARBA00022822"/>
    </source>
</evidence>
<evidence type="ECO:0000313" key="12">
    <source>
        <dbReference type="Proteomes" id="UP001154259"/>
    </source>
</evidence>
<feature type="binding site" evidence="5">
    <location>
        <position position="296"/>
    </location>
    <ligand>
        <name>Mg(2+)</name>
        <dbReference type="ChEBI" id="CHEBI:18420"/>
        <label>1</label>
    </ligand>
</feature>
<keyword evidence="5" id="KW-0460">Magnesium</keyword>
<dbReference type="InterPro" id="IPR017459">
    <property type="entry name" value="Glycosyl_Trfase_fam3_N_dom"/>
</dbReference>
<dbReference type="PANTHER" id="PTHR43285">
    <property type="entry name" value="ANTHRANILATE PHOSPHORIBOSYLTRANSFERASE"/>
    <property type="match status" value="1"/>
</dbReference>
<dbReference type="PRINTS" id="PR00099">
    <property type="entry name" value="CPSGATASE"/>
</dbReference>
<dbReference type="Gene3D" id="1.20.970.10">
    <property type="entry name" value="Transferase, Pyrimidine Nucleoside Phosphorylase, Chain C"/>
    <property type="match status" value="1"/>
</dbReference>
<dbReference type="InterPro" id="IPR000312">
    <property type="entry name" value="Glycosyl_Trfase_fam3"/>
</dbReference>
<feature type="binding site" evidence="5">
    <location>
        <begin position="294"/>
        <end position="297"/>
    </location>
    <ligand>
        <name>5-phospho-alpha-D-ribose 1-diphosphate</name>
        <dbReference type="ChEBI" id="CHEBI:58017"/>
    </ligand>
</feature>
<dbReference type="Proteomes" id="UP001154255">
    <property type="component" value="Unassembled WGS sequence"/>
</dbReference>
<comment type="cofactor">
    <cofactor evidence="5">
        <name>Mg(2+)</name>
        <dbReference type="ChEBI" id="CHEBI:18420"/>
    </cofactor>
    <text evidence="5">Binds 2 magnesium ions per monomer.</text>
</comment>
<keyword evidence="4" id="KW-0315">Glutamine amidotransferase</keyword>
<feature type="binding site" evidence="5">
    <location>
        <position position="292"/>
    </location>
    <ligand>
        <name>5-phospho-alpha-D-ribose 1-diphosphate</name>
        <dbReference type="ChEBI" id="CHEBI:58017"/>
    </ligand>
</feature>
<reference evidence="10" key="1">
    <citation type="submission" date="2022-10" db="EMBL/GenBank/DDBJ databases">
        <authorList>
            <person name="Botero Cardona J."/>
        </authorList>
    </citation>
    <scope>NUCLEOTIDE SEQUENCE</scope>
    <source>
        <strain evidence="10">LMG 31819</strain>
        <strain evidence="9">R-53529</strain>
    </source>
</reference>
<feature type="binding site" evidence="5">
    <location>
        <begin position="312"/>
        <end position="320"/>
    </location>
    <ligand>
        <name>5-phospho-alpha-D-ribose 1-diphosphate</name>
        <dbReference type="ChEBI" id="CHEBI:58017"/>
    </ligand>
</feature>
<dbReference type="EMBL" id="CAMXCM010000001">
    <property type="protein sequence ID" value="CAI3933934.1"/>
    <property type="molecule type" value="Genomic_DNA"/>
</dbReference>
<dbReference type="NCBIfam" id="TIGR00566">
    <property type="entry name" value="trpG_papA"/>
    <property type="match status" value="1"/>
</dbReference>
<feature type="domain" description="Glycosyl transferase family 3" evidence="7">
    <location>
        <begin position="279"/>
        <end position="549"/>
    </location>
</feature>
<comment type="subunit">
    <text evidence="5">Homodimer.</text>
</comment>
<dbReference type="Gene3D" id="3.40.1030.10">
    <property type="entry name" value="Nucleoside phosphorylase/phosphoribosyltransferase catalytic domain"/>
    <property type="match status" value="1"/>
</dbReference>
<accession>A0A9W4X992</accession>
<dbReference type="FunFam" id="3.40.50.880:FF:000003">
    <property type="entry name" value="Anthranilate synthase component II"/>
    <property type="match status" value="1"/>
</dbReference>
<feature type="binding site" evidence="5">
    <location>
        <position position="436"/>
    </location>
    <ligand>
        <name>Mg(2+)</name>
        <dbReference type="ChEBI" id="CHEBI:18420"/>
        <label>2</label>
    </ligand>
</feature>
<evidence type="ECO:0000259" key="7">
    <source>
        <dbReference type="Pfam" id="PF00591"/>
    </source>
</evidence>
<dbReference type="PRINTS" id="PR00096">
    <property type="entry name" value="GATASE"/>
</dbReference>
<comment type="caution">
    <text evidence="5">Lacks conserved residue(s) required for the propagation of feature annotation.</text>
</comment>
<dbReference type="EMBL" id="CAMXCS010000001">
    <property type="protein sequence ID" value="CAI3926913.1"/>
    <property type="molecule type" value="Genomic_DNA"/>
</dbReference>
<dbReference type="Gene3D" id="3.40.50.880">
    <property type="match status" value="1"/>
</dbReference>
<dbReference type="SUPFAM" id="SSF52317">
    <property type="entry name" value="Class I glutamine amidotransferase-like"/>
    <property type="match status" value="1"/>
</dbReference>
<dbReference type="GO" id="GO:0005829">
    <property type="term" value="C:cytosol"/>
    <property type="evidence" value="ECO:0007669"/>
    <property type="project" value="TreeGrafter"/>
</dbReference>
<evidence type="ECO:0000313" key="10">
    <source>
        <dbReference type="EMBL" id="CAI3933934.1"/>
    </source>
</evidence>
<protein>
    <recommendedName>
        <fullName evidence="5">Anthranilate phosphoribosyltransferase</fullName>
        <ecNumber evidence="5">2.4.2.18</ecNumber>
    </recommendedName>
</protein>
<name>A0A9W4X992_9PROT</name>
<feature type="domain" description="Glycosyl transferase family 3 N-terminal" evidence="8">
    <location>
        <begin position="208"/>
        <end position="268"/>
    </location>
</feature>
<keyword evidence="12" id="KW-1185">Reference proteome</keyword>
<keyword evidence="2 5" id="KW-0808">Transferase</keyword>
<evidence type="ECO:0000256" key="5">
    <source>
        <dbReference type="HAMAP-Rule" id="MF_00211"/>
    </source>
</evidence>
<dbReference type="InterPro" id="IPR017926">
    <property type="entry name" value="GATASE"/>
</dbReference>
<gene>
    <name evidence="5" type="primary">trpD</name>
    <name evidence="9" type="ORF">R53529_LOCUS287</name>
    <name evidence="10" type="ORF">R53530_LOCUS814</name>
</gene>
<dbReference type="PROSITE" id="PS51273">
    <property type="entry name" value="GATASE_TYPE_1"/>
    <property type="match status" value="1"/>
</dbReference>
<dbReference type="EC" id="2.4.2.18" evidence="5"/>
<evidence type="ECO:0000256" key="4">
    <source>
        <dbReference type="ARBA" id="ARBA00022962"/>
    </source>
</evidence>
<keyword evidence="3 5" id="KW-0822">Tryptophan biosynthesis</keyword>
<dbReference type="PANTHER" id="PTHR43285:SF2">
    <property type="entry name" value="ANTHRANILATE PHOSPHORIBOSYLTRANSFERASE"/>
    <property type="match status" value="1"/>
</dbReference>
<evidence type="ECO:0000259" key="8">
    <source>
        <dbReference type="Pfam" id="PF02885"/>
    </source>
</evidence>
<sequence length="561" mass="60950">MILFIDNYDSFTYNLVQYFGDLGHECQVYRNDAITVKEAIELKPEAIVISPGPCSPSEAGICCDLIKAAAPTIPILGVCLGHQAIGQAFGAKVVKENPAHGKIFPIFHTGEGVFKGLKNPLRVTRYHSLVVQMDTLPDSFLPTAFTEDRILMAFQHKELPIHAVQFHPESIASEQGHELLQNFIDTAKEWNKKKALIEKEALPFLFTPILQKSLHGESFSLCETTEIFDAILSGAVSDTQIAAFLMALRMRGVTIEELEGAVRSMRHQMLPIIPSDPLTMDVCGTGGDGQSTLNISTAVSFVLAAMGISVAKHGNRAQSSRSGGVDVLGALNIKPQTDLTVLKQHLDEYKLSFLSAFVHHPALNKINVVRKELGIRTIFNLLGPLSNPANVKYQMIGVYDSKWLTPFAQVLQNLGSERAWVVHGLLDEKEQEQGVDEITLAGPSKIMALEDNKITAVTLSTQNIQAAGLQLAPLSAISGGSPKENAASMLALFNGQKGAYRDTVLINTAIALHIVKDYSLINSHGEIDPTILKGLVSKAAETIDNGAALSLLHKIQQRNSI</sequence>
<keyword evidence="5" id="KW-0057">Aromatic amino acid biosynthesis</keyword>
<comment type="similarity">
    <text evidence="5">Belongs to the anthranilate phosphoribosyltransferase family.</text>
</comment>
<evidence type="ECO:0000256" key="2">
    <source>
        <dbReference type="ARBA" id="ARBA00022679"/>
    </source>
</evidence>
<feature type="binding site" evidence="5">
    <location>
        <position position="437"/>
    </location>
    <ligand>
        <name>Mg(2+)</name>
        <dbReference type="ChEBI" id="CHEBI:18420"/>
        <label>2</label>
    </ligand>
</feature>
<dbReference type="SUPFAM" id="SSF47648">
    <property type="entry name" value="Nucleoside phosphorylase/phosphoribosyltransferase N-terminal domain"/>
    <property type="match status" value="1"/>
</dbReference>
<comment type="catalytic activity">
    <reaction evidence="5">
        <text>N-(5-phospho-beta-D-ribosyl)anthranilate + diphosphate = 5-phospho-alpha-D-ribose 1-diphosphate + anthranilate</text>
        <dbReference type="Rhea" id="RHEA:11768"/>
        <dbReference type="ChEBI" id="CHEBI:16567"/>
        <dbReference type="ChEBI" id="CHEBI:18277"/>
        <dbReference type="ChEBI" id="CHEBI:33019"/>
        <dbReference type="ChEBI" id="CHEBI:58017"/>
        <dbReference type="EC" id="2.4.2.18"/>
    </reaction>
</comment>
<keyword evidence="5" id="KW-0028">Amino-acid biosynthesis</keyword>
<organism evidence="10 11">
    <name type="scientific">Commensalibacter communis</name>
    <dbReference type="NCBI Taxonomy" id="2972786"/>
    <lineage>
        <taxon>Bacteria</taxon>
        <taxon>Pseudomonadati</taxon>
        <taxon>Pseudomonadota</taxon>
        <taxon>Alphaproteobacteria</taxon>
        <taxon>Acetobacterales</taxon>
        <taxon>Acetobacteraceae</taxon>
    </lineage>
</organism>
<evidence type="ECO:0000256" key="1">
    <source>
        <dbReference type="ARBA" id="ARBA00022676"/>
    </source>
</evidence>
<dbReference type="Pfam" id="PF00591">
    <property type="entry name" value="Glycos_transf_3"/>
    <property type="match status" value="1"/>
</dbReference>
<dbReference type="GO" id="GO:0000287">
    <property type="term" value="F:magnesium ion binding"/>
    <property type="evidence" value="ECO:0007669"/>
    <property type="project" value="UniProtKB-UniRule"/>
</dbReference>
<dbReference type="Pfam" id="PF00117">
    <property type="entry name" value="GATase"/>
    <property type="match status" value="1"/>
</dbReference>
<dbReference type="AlphaFoldDB" id="A0A9W4X992"/>
<dbReference type="PRINTS" id="PR00097">
    <property type="entry name" value="ANTSNTHASEII"/>
</dbReference>
<feature type="binding site" evidence="5">
    <location>
        <begin position="287"/>
        <end position="288"/>
    </location>
    <ligand>
        <name>5-phospho-alpha-D-ribose 1-diphosphate</name>
        <dbReference type="ChEBI" id="CHEBI:58017"/>
    </ligand>
</feature>
<keyword evidence="5" id="KW-0479">Metal-binding</keyword>
<dbReference type="Proteomes" id="UP001154259">
    <property type="component" value="Unassembled WGS sequence"/>
</dbReference>
<dbReference type="GO" id="GO:0000162">
    <property type="term" value="P:L-tryptophan biosynthetic process"/>
    <property type="evidence" value="ECO:0007669"/>
    <property type="project" value="UniProtKB-UniRule"/>
</dbReference>
<dbReference type="InterPro" id="IPR035902">
    <property type="entry name" value="Nuc_phospho_transferase"/>
</dbReference>
<feature type="binding site" evidence="5">
    <location>
        <position position="437"/>
    </location>
    <ligand>
        <name>Mg(2+)</name>
        <dbReference type="ChEBI" id="CHEBI:18420"/>
        <label>1</label>
    </ligand>
</feature>
<dbReference type="CDD" id="cd01743">
    <property type="entry name" value="GATase1_Anthranilate_Synthase"/>
    <property type="match status" value="1"/>
</dbReference>
<evidence type="ECO:0000313" key="11">
    <source>
        <dbReference type="Proteomes" id="UP001154255"/>
    </source>
</evidence>
<feature type="binding site" evidence="5">
    <location>
        <position position="284"/>
    </location>
    <ligand>
        <name>anthranilate</name>
        <dbReference type="ChEBI" id="CHEBI:16567"/>
        <label>1</label>
    </ligand>
</feature>
<feature type="binding site" evidence="5">
    <location>
        <position position="315"/>
    </location>
    <ligand>
        <name>anthranilate</name>
        <dbReference type="ChEBI" id="CHEBI:16567"/>
        <label>1</label>
    </ligand>
</feature>
<dbReference type="NCBIfam" id="TIGR01245">
    <property type="entry name" value="trpD"/>
    <property type="match status" value="1"/>
</dbReference>
<dbReference type="SUPFAM" id="SSF52418">
    <property type="entry name" value="Nucleoside phosphorylase/phosphoribosyltransferase catalytic domain"/>
    <property type="match status" value="1"/>
</dbReference>
<feature type="binding site" evidence="5">
    <location>
        <position position="284"/>
    </location>
    <ligand>
        <name>5-phospho-alpha-D-ribose 1-diphosphate</name>
        <dbReference type="ChEBI" id="CHEBI:58017"/>
    </ligand>
</feature>
<dbReference type="InterPro" id="IPR005940">
    <property type="entry name" value="Anthranilate_Pribosyl_Tfrase"/>
</dbReference>
<evidence type="ECO:0000313" key="9">
    <source>
        <dbReference type="EMBL" id="CAI3926913.1"/>
    </source>
</evidence>
<dbReference type="HAMAP" id="MF_00211">
    <property type="entry name" value="TrpD"/>
    <property type="match status" value="1"/>
</dbReference>
<dbReference type="Pfam" id="PF02885">
    <property type="entry name" value="Glycos_trans_3N"/>
    <property type="match status" value="1"/>
</dbReference>
<dbReference type="InterPro" id="IPR029062">
    <property type="entry name" value="Class_I_gatase-like"/>
</dbReference>